<reference evidence="1 2" key="1">
    <citation type="submission" date="2023-06" db="EMBL/GenBank/DDBJ databases">
        <title>Whole genome sequence of Oscillatoria calcuttensis NRMC-F 0142.</title>
        <authorList>
            <person name="Shakena Fathima T."/>
            <person name="Muralitharan G."/>
            <person name="Thajuddin N."/>
        </authorList>
    </citation>
    <scope>NUCLEOTIDE SEQUENCE [LARGE SCALE GENOMIC DNA]</scope>
    <source>
        <strain evidence="1 2">NRMC-F 0142</strain>
    </source>
</reference>
<accession>A0ABT7LVC2</accession>
<evidence type="ECO:0000313" key="2">
    <source>
        <dbReference type="Proteomes" id="UP001230986"/>
    </source>
</evidence>
<proteinExistence type="predicted"/>
<comment type="caution">
    <text evidence="1">The sequence shown here is derived from an EMBL/GenBank/DDBJ whole genome shotgun (WGS) entry which is preliminary data.</text>
</comment>
<dbReference type="RefSeq" id="WP_286004033.1">
    <property type="nucleotide sequence ID" value="NZ_JASVEJ010000001.1"/>
</dbReference>
<gene>
    <name evidence="1" type="ORF">QQ055_00275</name>
</gene>
<dbReference type="EMBL" id="JASVEJ010000001">
    <property type="protein sequence ID" value="MDL5055924.1"/>
    <property type="molecule type" value="Genomic_DNA"/>
</dbReference>
<protein>
    <submittedName>
        <fullName evidence="1">Uncharacterized protein</fullName>
    </submittedName>
</protein>
<name>A0ABT7LVC2_9CYAN</name>
<sequence length="90" mass="10605">MTEQTENINRVRSQIANHICRYLKDHEGQEFHCESLRQYVYANVDGYIAPASPDRILRDLRQRGVVSYEVVNRAKSLYRALPKEWQPSLI</sequence>
<evidence type="ECO:0000313" key="1">
    <source>
        <dbReference type="EMBL" id="MDL5055924.1"/>
    </source>
</evidence>
<keyword evidence="2" id="KW-1185">Reference proteome</keyword>
<dbReference type="Proteomes" id="UP001230986">
    <property type="component" value="Unassembled WGS sequence"/>
</dbReference>
<organism evidence="1 2">
    <name type="scientific">Geitlerinema calcuttense NRMC-F 0142</name>
    <dbReference type="NCBI Taxonomy" id="2922238"/>
    <lineage>
        <taxon>Bacteria</taxon>
        <taxon>Bacillati</taxon>
        <taxon>Cyanobacteriota</taxon>
        <taxon>Cyanophyceae</taxon>
        <taxon>Geitlerinematales</taxon>
        <taxon>Geitlerinemataceae</taxon>
        <taxon>Geitlerinema</taxon>
    </lineage>
</organism>